<organism evidence="2 3">
    <name type="scientific">Paracidovorax anthurii</name>
    <dbReference type="NCBI Taxonomy" id="78229"/>
    <lineage>
        <taxon>Bacteria</taxon>
        <taxon>Pseudomonadati</taxon>
        <taxon>Pseudomonadota</taxon>
        <taxon>Betaproteobacteria</taxon>
        <taxon>Burkholderiales</taxon>
        <taxon>Comamonadaceae</taxon>
        <taxon>Paracidovorax</taxon>
    </lineage>
</organism>
<dbReference type="AlphaFoldDB" id="A0A328Z176"/>
<feature type="compositionally biased region" description="Basic and acidic residues" evidence="1">
    <location>
        <begin position="8"/>
        <end position="28"/>
    </location>
</feature>
<protein>
    <submittedName>
        <fullName evidence="2">Uncharacterized protein</fullName>
    </submittedName>
</protein>
<evidence type="ECO:0000313" key="3">
    <source>
        <dbReference type="Proteomes" id="UP000248856"/>
    </source>
</evidence>
<dbReference type="Proteomes" id="UP000248856">
    <property type="component" value="Unassembled WGS sequence"/>
</dbReference>
<proteinExistence type="predicted"/>
<feature type="non-terminal residue" evidence="2">
    <location>
        <position position="1"/>
    </location>
</feature>
<accession>A0A328Z176</accession>
<comment type="caution">
    <text evidence="2">The sequence shown here is derived from an EMBL/GenBank/DDBJ whole genome shotgun (WGS) entry which is preliminary data.</text>
</comment>
<sequence>QTEPTAVPEKKAEVHAESDSKVPADESGPKSPTDIATDSKAKPGDDEKKLDNGQGPHQAEAATQADAATQDAIKTQEQQMANQNALTEATMRSQMMAAINDFLTKSYESVAKWIAKLAKSVADLVN</sequence>
<dbReference type="EMBL" id="QLTA01000028">
    <property type="protein sequence ID" value="RAR78875.1"/>
    <property type="molecule type" value="Genomic_DNA"/>
</dbReference>
<gene>
    <name evidence="2" type="ORF">AX018_102818</name>
</gene>
<feature type="compositionally biased region" description="Basic and acidic residues" evidence="1">
    <location>
        <begin position="37"/>
        <end position="51"/>
    </location>
</feature>
<name>A0A328Z176_9BURK</name>
<evidence type="ECO:0000313" key="2">
    <source>
        <dbReference type="EMBL" id="RAR78875.1"/>
    </source>
</evidence>
<keyword evidence="3" id="KW-1185">Reference proteome</keyword>
<feature type="region of interest" description="Disordered" evidence="1">
    <location>
        <begin position="1"/>
        <end position="81"/>
    </location>
</feature>
<evidence type="ECO:0000256" key="1">
    <source>
        <dbReference type="SAM" id="MobiDB-lite"/>
    </source>
</evidence>
<feature type="compositionally biased region" description="Low complexity" evidence="1">
    <location>
        <begin position="58"/>
        <end position="72"/>
    </location>
</feature>
<reference evidence="2 3" key="1">
    <citation type="submission" date="2018-06" db="EMBL/GenBank/DDBJ databases">
        <title>Genomic Encyclopedia of Archaeal and Bacterial Type Strains, Phase II (KMG-II): from individual species to whole genera.</title>
        <authorList>
            <person name="Goeker M."/>
        </authorList>
    </citation>
    <scope>NUCLEOTIDE SEQUENCE [LARGE SCALE GENOMIC DNA]</scope>
    <source>
        <strain evidence="2 3">CFPB 3232</strain>
    </source>
</reference>
<dbReference type="RefSeq" id="WP_245951557.1">
    <property type="nucleotide sequence ID" value="NZ_QLTA01000028.1"/>
</dbReference>